<organism evidence="1 2">
    <name type="scientific">Brachybacterium rhamnosum</name>
    <dbReference type="NCBI Taxonomy" id="173361"/>
    <lineage>
        <taxon>Bacteria</taxon>
        <taxon>Bacillati</taxon>
        <taxon>Actinomycetota</taxon>
        <taxon>Actinomycetes</taxon>
        <taxon>Micrococcales</taxon>
        <taxon>Dermabacteraceae</taxon>
        <taxon>Brachybacterium</taxon>
    </lineage>
</organism>
<dbReference type="EMBL" id="JBHUFL010000003">
    <property type="protein sequence ID" value="MFD1836381.1"/>
    <property type="molecule type" value="Genomic_DNA"/>
</dbReference>
<reference evidence="2" key="1">
    <citation type="journal article" date="2019" name="Int. J. Syst. Evol. Microbiol.">
        <title>The Global Catalogue of Microorganisms (GCM) 10K type strain sequencing project: providing services to taxonomists for standard genome sequencing and annotation.</title>
        <authorList>
            <consortium name="The Broad Institute Genomics Platform"/>
            <consortium name="The Broad Institute Genome Sequencing Center for Infectious Disease"/>
            <person name="Wu L."/>
            <person name="Ma J."/>
        </authorList>
    </citation>
    <scope>NUCLEOTIDE SEQUENCE [LARGE SCALE GENOMIC DNA]</scope>
    <source>
        <strain evidence="2">JCM 11650</strain>
    </source>
</reference>
<dbReference type="RefSeq" id="WP_343905829.1">
    <property type="nucleotide sequence ID" value="NZ_BAAAIS010000003.1"/>
</dbReference>
<keyword evidence="2" id="KW-1185">Reference proteome</keyword>
<accession>A0ABW4Q080</accession>
<gene>
    <name evidence="1" type="ORF">ACFSDA_15055</name>
</gene>
<evidence type="ECO:0000313" key="1">
    <source>
        <dbReference type="EMBL" id="MFD1836381.1"/>
    </source>
</evidence>
<comment type="caution">
    <text evidence="1">The sequence shown here is derived from an EMBL/GenBank/DDBJ whole genome shotgun (WGS) entry which is preliminary data.</text>
</comment>
<dbReference type="Proteomes" id="UP001597280">
    <property type="component" value="Unassembled WGS sequence"/>
</dbReference>
<proteinExistence type="predicted"/>
<evidence type="ECO:0000313" key="2">
    <source>
        <dbReference type="Proteomes" id="UP001597280"/>
    </source>
</evidence>
<sequence>MREHCHPAPIYHPWRVLGRHWPHVNVKYTSDLPLGRLGDTNGLDEIRLRDRLLQVERRCALTHELVHLEHGHTGACSPANEDAVNRETARRLITWDALVQALRWARSERELAAELWVTIPILRARTSNLHADELLELAHVFHDVHHDMPHLENPHG</sequence>
<protein>
    <submittedName>
        <fullName evidence="1">ImmA/IrrE family metallo-endopeptidase</fullName>
    </submittedName>
</protein>
<name>A0ABW4Q080_9MICO</name>